<dbReference type="CDD" id="cd07178">
    <property type="entry name" value="terB_like_YebE"/>
    <property type="match status" value="1"/>
</dbReference>
<dbReference type="Pfam" id="PF04391">
    <property type="entry name" value="DUF533"/>
    <property type="match status" value="1"/>
</dbReference>
<accession>A0A7V2T1R7</accession>
<dbReference type="InterPro" id="IPR029024">
    <property type="entry name" value="TerB-like"/>
</dbReference>
<dbReference type="Gene3D" id="1.10.3680.10">
    <property type="entry name" value="TerB-like"/>
    <property type="match status" value="1"/>
</dbReference>
<dbReference type="AlphaFoldDB" id="A0A7V2T1R7"/>
<proteinExistence type="predicted"/>
<dbReference type="InterPro" id="IPR007486">
    <property type="entry name" value="YebE"/>
</dbReference>
<reference evidence="1" key="1">
    <citation type="journal article" date="2020" name="mSystems">
        <title>Genome- and Community-Level Interaction Insights into Carbon Utilization and Element Cycling Functions of Hydrothermarchaeota in Hydrothermal Sediment.</title>
        <authorList>
            <person name="Zhou Z."/>
            <person name="Liu Y."/>
            <person name="Xu W."/>
            <person name="Pan J."/>
            <person name="Luo Z.H."/>
            <person name="Li M."/>
        </authorList>
    </citation>
    <scope>NUCLEOTIDE SEQUENCE [LARGE SCALE GENOMIC DNA]</scope>
    <source>
        <strain evidence="1">HyVt-493</strain>
    </source>
</reference>
<evidence type="ECO:0000313" key="1">
    <source>
        <dbReference type="EMBL" id="HFC93032.1"/>
    </source>
</evidence>
<dbReference type="EMBL" id="DRMS01000355">
    <property type="protein sequence ID" value="HFC93032.1"/>
    <property type="molecule type" value="Genomic_DNA"/>
</dbReference>
<gene>
    <name evidence="1" type="ORF">ENJ51_09490</name>
</gene>
<dbReference type="Proteomes" id="UP000885750">
    <property type="component" value="Unassembled WGS sequence"/>
</dbReference>
<dbReference type="SUPFAM" id="SSF158682">
    <property type="entry name" value="TerB-like"/>
    <property type="match status" value="1"/>
</dbReference>
<sequence length="212" mass="21917">MSMMGMLGKVAMGILVAKGVGKIMGGNTSRSGGLLDGLGGLLGGGASDSGVNGGLGGLLGSLAGSQQTAQYKDESKDFASMFNDAIQGKDPEPTAEHNEQAEILLNAMVSAAKADGSIDAGEQKKILEQLNDVSEEEADLVRKAVQAPLDLQGLIDSVPSGMEQQVYLISLLAINLDSTAEAAYLDKLAQGLKLSNEISNQIHDKLGAPRLY</sequence>
<protein>
    <submittedName>
        <fullName evidence="1">DUF533 domain-containing protein</fullName>
    </submittedName>
</protein>
<organism evidence="1">
    <name type="scientific">Leucothrix mucor</name>
    <dbReference type="NCBI Taxonomy" id="45248"/>
    <lineage>
        <taxon>Bacteria</taxon>
        <taxon>Pseudomonadati</taxon>
        <taxon>Pseudomonadota</taxon>
        <taxon>Gammaproteobacteria</taxon>
        <taxon>Thiotrichales</taxon>
        <taxon>Thiotrichaceae</taxon>
        <taxon>Leucothrix</taxon>
    </lineage>
</organism>
<name>A0A7V2T1R7_LEUMU</name>
<comment type="caution">
    <text evidence="1">The sequence shown here is derived from an EMBL/GenBank/DDBJ whole genome shotgun (WGS) entry which is preliminary data.</text>
</comment>